<organism evidence="1 2">
    <name type="scientific">Chromobacterium violaceum</name>
    <dbReference type="NCBI Taxonomy" id="536"/>
    <lineage>
        <taxon>Bacteria</taxon>
        <taxon>Pseudomonadati</taxon>
        <taxon>Pseudomonadota</taxon>
        <taxon>Betaproteobacteria</taxon>
        <taxon>Neisseriales</taxon>
        <taxon>Chromobacteriaceae</taxon>
        <taxon>Chromobacterium</taxon>
    </lineage>
</organism>
<accession>A0A447T4F9</accession>
<dbReference type="EMBL" id="LR134182">
    <property type="protein sequence ID" value="VEB39778.1"/>
    <property type="molecule type" value="Genomic_DNA"/>
</dbReference>
<evidence type="ECO:0000313" key="1">
    <source>
        <dbReference type="EMBL" id="VEB39778.1"/>
    </source>
</evidence>
<gene>
    <name evidence="1" type="ORF">NCTC9695_00163</name>
</gene>
<evidence type="ECO:0000313" key="2">
    <source>
        <dbReference type="Proteomes" id="UP000275777"/>
    </source>
</evidence>
<sequence length="526" mass="60706">MGYQERKKQSIWRPVFQMSGRLGLYSKNNPEHNANTAIDTIIAWLSEKQKIALPDIAFRREPFEIDASNSYPVEAVNFDGIWSVEFNKPDADVPGRIWRTEATVACLDENSYIGVRLSIIDSVYDTDYVSSIPSFIPTLIDDPGIDDYNTILSNSATRVSTPEEALQLISLIKNENRTRPVVLFTESSVISVKEEAIAAAKRLAGLAHIFVVSSQGTRTLTEQLGREFSVWGGAIRTYLPKFNSEIDEAFTHKLATREWIQKRFTKFDNFLNALLQSFAPATVSHSEPDAVPSFRKVKQAWLNKKIKESVKGKELSEREALQMMEIDLLNQRIREKEEEFIYAAEEERKAVHERDQYRAQLLALRALNERLEKKLGDEAKKIELPDKFDKIQEWVRANFPSKILLHTKAAKAAEKSRFNNPRLVYQCLMRLANEYREHRINGLPLDGIFDDLGVHLCRTGDPEHLKQWREEYYISHRNKNHCLEWHLKKGADKNEITTLRIYFFYDDDDEMVVVGHLPSHLTNDMT</sequence>
<protein>
    <submittedName>
        <fullName evidence="1">Uncharacterized protein</fullName>
    </submittedName>
</protein>
<dbReference type="Proteomes" id="UP000275777">
    <property type="component" value="Chromosome"/>
</dbReference>
<name>A0A447T4F9_CHRVL</name>
<dbReference type="AlphaFoldDB" id="A0A447T4F9"/>
<reference evidence="1 2" key="1">
    <citation type="submission" date="2018-12" db="EMBL/GenBank/DDBJ databases">
        <authorList>
            <consortium name="Pathogen Informatics"/>
        </authorList>
    </citation>
    <scope>NUCLEOTIDE SEQUENCE [LARGE SCALE GENOMIC DNA]</scope>
    <source>
        <strain evidence="1 2">NCTC9695</strain>
    </source>
</reference>
<proteinExistence type="predicted"/>